<evidence type="ECO:0000313" key="23">
    <source>
        <dbReference type="EMBL" id="NYZ62443.1"/>
    </source>
</evidence>
<evidence type="ECO:0000256" key="18">
    <source>
        <dbReference type="ARBA" id="ARBA00023228"/>
    </source>
</evidence>
<dbReference type="PANTHER" id="PTHR12053:SF3">
    <property type="entry name" value="CARBOXYPEPTIDASE Q"/>
    <property type="match status" value="1"/>
</dbReference>
<comment type="caution">
    <text evidence="23">The sequence shown here is derived from an EMBL/GenBank/DDBJ whole genome shotgun (WGS) entry which is preliminary data.</text>
</comment>
<dbReference type="Proteomes" id="UP000589896">
    <property type="component" value="Unassembled WGS sequence"/>
</dbReference>
<keyword evidence="13" id="KW-0862">Zinc</keyword>
<dbReference type="GO" id="GO:0070573">
    <property type="term" value="F:metallodipeptidase activity"/>
    <property type="evidence" value="ECO:0007669"/>
    <property type="project" value="InterPro"/>
</dbReference>
<keyword evidence="15" id="KW-0482">Metalloprotease</keyword>
<keyword evidence="12" id="KW-0256">Endoplasmic reticulum</keyword>
<dbReference type="Pfam" id="PF04389">
    <property type="entry name" value="Peptidase_M28"/>
    <property type="match status" value="1"/>
</dbReference>
<evidence type="ECO:0000256" key="16">
    <source>
        <dbReference type="ARBA" id="ARBA00023145"/>
    </source>
</evidence>
<evidence type="ECO:0000256" key="14">
    <source>
        <dbReference type="ARBA" id="ARBA00023034"/>
    </source>
</evidence>
<evidence type="ECO:0000256" key="6">
    <source>
        <dbReference type="ARBA" id="ARBA00022525"/>
    </source>
</evidence>
<evidence type="ECO:0000256" key="4">
    <source>
        <dbReference type="ARBA" id="ARBA00004613"/>
    </source>
</evidence>
<feature type="signal peptide" evidence="21">
    <location>
        <begin position="1"/>
        <end position="28"/>
    </location>
</feature>
<evidence type="ECO:0000313" key="24">
    <source>
        <dbReference type="Proteomes" id="UP000589896"/>
    </source>
</evidence>
<evidence type="ECO:0000256" key="21">
    <source>
        <dbReference type="SAM" id="SignalP"/>
    </source>
</evidence>
<dbReference type="Gene3D" id="3.40.630.10">
    <property type="entry name" value="Zn peptidases"/>
    <property type="match status" value="1"/>
</dbReference>
<dbReference type="RefSeq" id="WP_180544658.1">
    <property type="nucleotide sequence ID" value="NZ_JACCJZ010000013.1"/>
</dbReference>
<gene>
    <name evidence="23" type="ORF">H0E82_06655</name>
</gene>
<dbReference type="EMBL" id="JACCJZ010000013">
    <property type="protein sequence ID" value="NYZ62443.1"/>
    <property type="molecule type" value="Genomic_DNA"/>
</dbReference>
<evidence type="ECO:0000256" key="20">
    <source>
        <dbReference type="ARBA" id="ARBA00033328"/>
    </source>
</evidence>
<accession>A0A7Z0QPR3</accession>
<evidence type="ECO:0000256" key="11">
    <source>
        <dbReference type="ARBA" id="ARBA00022801"/>
    </source>
</evidence>
<dbReference type="GO" id="GO:0006508">
    <property type="term" value="P:proteolysis"/>
    <property type="evidence" value="ECO:0007669"/>
    <property type="project" value="UniProtKB-KW"/>
</dbReference>
<proteinExistence type="predicted"/>
<feature type="chain" id="PRO_5031218582" description="Carboxypeptidase Q" evidence="21">
    <location>
        <begin position="29"/>
        <end position="472"/>
    </location>
</feature>
<evidence type="ECO:0000256" key="7">
    <source>
        <dbReference type="ARBA" id="ARBA00022645"/>
    </source>
</evidence>
<dbReference type="SUPFAM" id="SSF53187">
    <property type="entry name" value="Zn-dependent exopeptidases"/>
    <property type="match status" value="1"/>
</dbReference>
<reference evidence="23 24" key="1">
    <citation type="submission" date="2020-07" db="EMBL/GenBank/DDBJ databases">
        <title>isolation of Luteimonas sp. SJ-16.</title>
        <authorList>
            <person name="Huang X.-X."/>
            <person name="Xu L."/>
            <person name="Sun J.-Q."/>
        </authorList>
    </citation>
    <scope>NUCLEOTIDE SEQUENCE [LARGE SCALE GENOMIC DNA]</scope>
    <source>
        <strain evidence="23 24">SJ-16</strain>
    </source>
</reference>
<dbReference type="Gene3D" id="3.50.30.30">
    <property type="match status" value="1"/>
</dbReference>
<dbReference type="GO" id="GO:0004180">
    <property type="term" value="F:carboxypeptidase activity"/>
    <property type="evidence" value="ECO:0007669"/>
    <property type="project" value="UniProtKB-KW"/>
</dbReference>
<keyword evidence="24" id="KW-1185">Reference proteome</keyword>
<dbReference type="GO" id="GO:0005764">
    <property type="term" value="C:lysosome"/>
    <property type="evidence" value="ECO:0007669"/>
    <property type="project" value="UniProtKB-SubCell"/>
</dbReference>
<evidence type="ECO:0000256" key="12">
    <source>
        <dbReference type="ARBA" id="ARBA00022824"/>
    </source>
</evidence>
<evidence type="ECO:0000256" key="8">
    <source>
        <dbReference type="ARBA" id="ARBA00022670"/>
    </source>
</evidence>
<evidence type="ECO:0000256" key="15">
    <source>
        <dbReference type="ARBA" id="ARBA00023049"/>
    </source>
</evidence>
<dbReference type="GO" id="GO:0046872">
    <property type="term" value="F:metal ion binding"/>
    <property type="evidence" value="ECO:0007669"/>
    <property type="project" value="UniProtKB-KW"/>
</dbReference>
<dbReference type="GO" id="GO:0005576">
    <property type="term" value="C:extracellular region"/>
    <property type="evidence" value="ECO:0007669"/>
    <property type="project" value="UniProtKB-SubCell"/>
</dbReference>
<sequence length="472" mass="48965">MRTTPLFARLATALASGLLLATASQASATGLSPASLAAAVELRERASGDGTAYALIESLTTEIGPRLPGSEADARAVAWAKARFEALGYDKVWTEPVTFPKWERRSEHAAVVGVHAQPLVITALGGSPGGEVTAELVRFDSLAALEAADPATLRGKLAFVDVPMARSRDGSGYGAAGPVRSRGPSIAARKGASGYLMRSIGTSPHRVANTGITRFDAGVTPIPSAAMSLPDADQLTRLLQRGPVQVRLALDVGWNGEYTSQNVIAELTGREAPDEIVLIAGHLDSWDLGTGAVDDASGVGITMAAGHLIAQLPQRPRRTVRVVAFANEEQGLIGARAYADAYGGPDVIARHVIGAESDFGAGRIYGFNTSAPSGERATSDAIAEVLRPLGIDYLQDKGSPGPDISPLAAKGGAWGWLGQDGTDYFDLHHNADDTLDKVDPDAVAQNTAAYAVFAWLAAEADGGFGSAPKSVP</sequence>
<keyword evidence="10 21" id="KW-0732">Signal</keyword>
<keyword evidence="7" id="KW-0121">Carboxypeptidase</keyword>
<keyword evidence="18" id="KW-0458">Lysosome</keyword>
<dbReference type="PANTHER" id="PTHR12053">
    <property type="entry name" value="PROTEASE FAMILY M28 PLASMA GLUTAMATE CARBOXYPEPTIDASE-RELATED"/>
    <property type="match status" value="1"/>
</dbReference>
<evidence type="ECO:0000256" key="19">
    <source>
        <dbReference type="ARBA" id="ARBA00025833"/>
    </source>
</evidence>
<dbReference type="InterPro" id="IPR007484">
    <property type="entry name" value="Peptidase_M28"/>
</dbReference>
<evidence type="ECO:0000259" key="22">
    <source>
        <dbReference type="Pfam" id="PF04389"/>
    </source>
</evidence>
<evidence type="ECO:0000256" key="10">
    <source>
        <dbReference type="ARBA" id="ARBA00022729"/>
    </source>
</evidence>
<keyword evidence="14" id="KW-0333">Golgi apparatus</keyword>
<evidence type="ECO:0000256" key="13">
    <source>
        <dbReference type="ARBA" id="ARBA00022833"/>
    </source>
</evidence>
<keyword evidence="16" id="KW-0865">Zymogen</keyword>
<name>A0A7Z0QPR3_9GAMM</name>
<keyword evidence="11" id="KW-0378">Hydrolase</keyword>
<dbReference type="InterPro" id="IPR039866">
    <property type="entry name" value="CPQ"/>
</dbReference>
<evidence type="ECO:0000256" key="1">
    <source>
        <dbReference type="ARBA" id="ARBA00004240"/>
    </source>
</evidence>
<keyword evidence="17" id="KW-0325">Glycoprotein</keyword>
<keyword evidence="6" id="KW-0964">Secreted</keyword>
<organism evidence="23 24">
    <name type="scientific">Luteimonas deserti</name>
    <dbReference type="NCBI Taxonomy" id="2752306"/>
    <lineage>
        <taxon>Bacteria</taxon>
        <taxon>Pseudomonadati</taxon>
        <taxon>Pseudomonadota</taxon>
        <taxon>Gammaproteobacteria</taxon>
        <taxon>Lysobacterales</taxon>
        <taxon>Lysobacteraceae</taxon>
        <taxon>Luteimonas</taxon>
    </lineage>
</organism>
<dbReference type="AlphaFoldDB" id="A0A7Z0QPR3"/>
<evidence type="ECO:0000256" key="3">
    <source>
        <dbReference type="ARBA" id="ARBA00004555"/>
    </source>
</evidence>
<comment type="subcellular location">
    <subcellularLocation>
        <location evidence="1">Endoplasmic reticulum</location>
    </subcellularLocation>
    <subcellularLocation>
        <location evidence="3">Golgi apparatus</location>
    </subcellularLocation>
    <subcellularLocation>
        <location evidence="2">Lysosome</location>
    </subcellularLocation>
    <subcellularLocation>
        <location evidence="4">Secreted</location>
    </subcellularLocation>
</comment>
<evidence type="ECO:0000256" key="5">
    <source>
        <dbReference type="ARBA" id="ARBA00014116"/>
    </source>
</evidence>
<comment type="subunit">
    <text evidence="19">Homodimer. The monomeric form is inactive while the homodimer is active.</text>
</comment>
<keyword evidence="9" id="KW-0479">Metal-binding</keyword>
<keyword evidence="8" id="KW-0645">Protease</keyword>
<evidence type="ECO:0000256" key="9">
    <source>
        <dbReference type="ARBA" id="ARBA00022723"/>
    </source>
</evidence>
<evidence type="ECO:0000256" key="17">
    <source>
        <dbReference type="ARBA" id="ARBA00023180"/>
    </source>
</evidence>
<protein>
    <recommendedName>
        <fullName evidence="5">Carboxypeptidase Q</fullName>
    </recommendedName>
    <alternativeName>
        <fullName evidence="20">Plasma glutamate carboxypeptidase</fullName>
    </alternativeName>
</protein>
<feature type="domain" description="Peptidase M28" evidence="22">
    <location>
        <begin position="262"/>
        <end position="451"/>
    </location>
</feature>
<evidence type="ECO:0000256" key="2">
    <source>
        <dbReference type="ARBA" id="ARBA00004371"/>
    </source>
</evidence>